<dbReference type="AlphaFoldDB" id="A0A1K1TWP5"/>
<accession>A0A1K1TWP5</accession>
<dbReference type="OrthoDB" id="7028389at2"/>
<feature type="chain" id="PRO_5009668961" evidence="1">
    <location>
        <begin position="27"/>
        <end position="462"/>
    </location>
</feature>
<evidence type="ECO:0000313" key="3">
    <source>
        <dbReference type="EMBL" id="SFX04756.1"/>
    </source>
</evidence>
<organism evidence="3 4">
    <name type="scientific">Marinospirillum alkaliphilum DSM 21637</name>
    <dbReference type="NCBI Taxonomy" id="1122209"/>
    <lineage>
        <taxon>Bacteria</taxon>
        <taxon>Pseudomonadati</taxon>
        <taxon>Pseudomonadota</taxon>
        <taxon>Gammaproteobacteria</taxon>
        <taxon>Oceanospirillales</taxon>
        <taxon>Oceanospirillaceae</taxon>
        <taxon>Marinospirillum</taxon>
    </lineage>
</organism>
<dbReference type="Gene3D" id="2.60.120.1440">
    <property type="match status" value="1"/>
</dbReference>
<dbReference type="PROSITE" id="PS51257">
    <property type="entry name" value="PROKAR_LIPOPROTEIN"/>
    <property type="match status" value="1"/>
</dbReference>
<dbReference type="Pfam" id="PF04773">
    <property type="entry name" value="FecR"/>
    <property type="match status" value="1"/>
</dbReference>
<evidence type="ECO:0000259" key="2">
    <source>
        <dbReference type="Pfam" id="PF04773"/>
    </source>
</evidence>
<feature type="domain" description="FecR protein" evidence="2">
    <location>
        <begin position="63"/>
        <end position="163"/>
    </location>
</feature>
<dbReference type="EMBL" id="FPJW01000001">
    <property type="protein sequence ID" value="SFX04756.1"/>
    <property type="molecule type" value="Genomic_DNA"/>
</dbReference>
<feature type="signal peptide" evidence="1">
    <location>
        <begin position="1"/>
        <end position="26"/>
    </location>
</feature>
<dbReference type="Proteomes" id="UP000182350">
    <property type="component" value="Unassembled WGS sequence"/>
</dbReference>
<keyword evidence="1" id="KW-0732">Signal</keyword>
<keyword evidence="4" id="KW-1185">Reference proteome</keyword>
<evidence type="ECO:0000256" key="1">
    <source>
        <dbReference type="SAM" id="SignalP"/>
    </source>
</evidence>
<sequence length="462" mass="49089">MNKFYKHYGLTLLLLILLACSGSVLAQPQEVGRILMATTGVTAQQPGQAQRELARRSPVFVGDTLRTPEGGRAQLRMADGEMISLTANSQLVIEAFKHQPDAPAADDASVKRLVTGGLRTITGAVGGEGYRVESRAGTIGIRGTAFEVFSEQGNNLFVRTQRGNIYVQNRFGRVEIGVDMPQRAAQILSVNQPPVAIPQRDLPDFFDNAFEEDVTLGLAGEQEEQPADRVETPVPRTPGPMLASLLTGDTENYAGLVAVISPGPYGFVVGGGYGGAFFSSSITSTENQVSGSGGTDIFNLQSVNSFDLWVESREPRLIGDSQVEWGNWATGTINGQQEENFSFAWVTATQVHTTLATLPSVGSYEYTLVSSGYIVDGTLDVNFLTGSIDVFLQEDGGEWKGLGTVRQFYGSGIQLTSGDGSGMITGRFVGSNAEGAIAAYDLAGEQGIAVFDRTESGAATGP</sequence>
<dbReference type="PANTHER" id="PTHR38731">
    <property type="entry name" value="LIPL45-RELATED LIPOPROTEIN-RELATED"/>
    <property type="match status" value="1"/>
</dbReference>
<dbReference type="InterPro" id="IPR006860">
    <property type="entry name" value="FecR"/>
</dbReference>
<dbReference type="RefSeq" id="WP_143142744.1">
    <property type="nucleotide sequence ID" value="NZ_FPJW01000001.1"/>
</dbReference>
<name>A0A1K1TWP5_9GAMM</name>
<dbReference type="STRING" id="1122209.SAMN02745752_00337"/>
<proteinExistence type="predicted"/>
<gene>
    <name evidence="3" type="ORF">SAMN02745752_00337</name>
</gene>
<protein>
    <submittedName>
        <fullName evidence="3">FecR family protein</fullName>
    </submittedName>
</protein>
<evidence type="ECO:0000313" key="4">
    <source>
        <dbReference type="Proteomes" id="UP000182350"/>
    </source>
</evidence>
<reference evidence="3 4" key="1">
    <citation type="submission" date="2016-11" db="EMBL/GenBank/DDBJ databases">
        <authorList>
            <person name="Jaros S."/>
            <person name="Januszkiewicz K."/>
            <person name="Wedrychowicz H."/>
        </authorList>
    </citation>
    <scope>NUCLEOTIDE SEQUENCE [LARGE SCALE GENOMIC DNA]</scope>
    <source>
        <strain evidence="3 4">DSM 21637</strain>
    </source>
</reference>